<name>A0ABQ3FUS1_9RHOB</name>
<comment type="caution">
    <text evidence="1">The sequence shown here is derived from an EMBL/GenBank/DDBJ whole genome shotgun (WGS) entry which is preliminary data.</text>
</comment>
<evidence type="ECO:0008006" key="3">
    <source>
        <dbReference type="Google" id="ProtNLM"/>
    </source>
</evidence>
<sequence>MAMRVIRASAGDIRRAWCDSEMTLPEAAASVGMSSDALQDRAAALGLPHRRTGRREVIRPHQEADFSRMWAAGIAAREIGEYFGCPYFAVVNTATRLGLPMRGAGFRPPLNLADWREIEMARAMKDFAERENRALKGLAE</sequence>
<keyword evidence="2" id="KW-1185">Reference proteome</keyword>
<dbReference type="Proteomes" id="UP000658305">
    <property type="component" value="Unassembled WGS sequence"/>
</dbReference>
<dbReference type="EMBL" id="BMYI01000037">
    <property type="protein sequence ID" value="GHC40849.1"/>
    <property type="molecule type" value="Genomic_DNA"/>
</dbReference>
<accession>A0ABQ3FUS1</accession>
<reference evidence="2" key="1">
    <citation type="journal article" date="2019" name="Int. J. Syst. Evol. Microbiol.">
        <title>The Global Catalogue of Microorganisms (GCM) 10K type strain sequencing project: providing services to taxonomists for standard genome sequencing and annotation.</title>
        <authorList>
            <consortium name="The Broad Institute Genomics Platform"/>
            <consortium name="The Broad Institute Genome Sequencing Center for Infectious Disease"/>
            <person name="Wu L."/>
            <person name="Ma J."/>
        </authorList>
    </citation>
    <scope>NUCLEOTIDE SEQUENCE [LARGE SCALE GENOMIC DNA]</scope>
    <source>
        <strain evidence="2">KCTC 23298</strain>
    </source>
</reference>
<proteinExistence type="predicted"/>
<organism evidence="1 2">
    <name type="scientific">Gemmobacter nanjingensis</name>
    <dbReference type="NCBI Taxonomy" id="488454"/>
    <lineage>
        <taxon>Bacteria</taxon>
        <taxon>Pseudomonadati</taxon>
        <taxon>Pseudomonadota</taxon>
        <taxon>Alphaproteobacteria</taxon>
        <taxon>Rhodobacterales</taxon>
        <taxon>Paracoccaceae</taxon>
        <taxon>Gemmobacter</taxon>
    </lineage>
</organism>
<protein>
    <recommendedName>
        <fullName evidence="3">GcrA cell cycle regulator</fullName>
    </recommendedName>
</protein>
<gene>
    <name evidence="1" type="ORF">GCM10007291_48400</name>
</gene>
<evidence type="ECO:0000313" key="2">
    <source>
        <dbReference type="Proteomes" id="UP000658305"/>
    </source>
</evidence>
<evidence type="ECO:0000313" key="1">
    <source>
        <dbReference type="EMBL" id="GHC40849.1"/>
    </source>
</evidence>
<dbReference type="RefSeq" id="WP_189382852.1">
    <property type="nucleotide sequence ID" value="NZ_BMYI01000037.1"/>
</dbReference>